<dbReference type="PANTHER" id="PTHR24027">
    <property type="entry name" value="CADHERIN-23"/>
    <property type="match status" value="1"/>
</dbReference>
<feature type="domain" description="Cadherin" evidence="5">
    <location>
        <begin position="32"/>
        <end position="129"/>
    </location>
</feature>
<sequence>MKNITKFTKTLILTLLIITYSCSKDDDPIIINLQNLEVTIDENPTVGQVIGTVESDNNASLIFSITSQTPNGAIEINENTGELTVADATLFDFETNPTITATIAADKAQNTATVTITVNNTNELSVQDFSTTIDENPTDGQSLGTISASGDATLTYSITAQSPNGALNINSNSGELTVANPTLFDFETNPTITATVSVDNAGTVQTATVTINLNDIDEVSAQNTNLTINENPSNGDVVGALQASGSNLTYTITFQNPAGAFNINANTGELSVADATLFDFETNPNMLATISVSNGTQSVSANAFVALANINEVGDYNHGGVVFWVDPADNSHGLVCALDEQGSVQWGCESVFINGATGTAIGTGQTNTQEIIAVCPEVPIAAKLTSDLSLNGYDDWFLPSKDEIHELYINKSIVNETITAYGGSPFTNTTHWSSSQDSTTTGWAFYQAFNGFEGSEQKSLELHVRAVRAFNQ</sequence>
<dbReference type="RefSeq" id="WP_073181903.1">
    <property type="nucleotide sequence ID" value="NZ_CANLMG010000005.1"/>
</dbReference>
<evidence type="ECO:0000256" key="4">
    <source>
        <dbReference type="ARBA" id="ARBA00023136"/>
    </source>
</evidence>
<dbReference type="SUPFAM" id="SSF49313">
    <property type="entry name" value="Cadherin-like"/>
    <property type="match status" value="3"/>
</dbReference>
<feature type="domain" description="Cadherin" evidence="5">
    <location>
        <begin position="138"/>
        <end position="234"/>
    </location>
</feature>
<evidence type="ECO:0000259" key="5">
    <source>
        <dbReference type="PROSITE" id="PS50268"/>
    </source>
</evidence>
<dbReference type="InterPro" id="IPR039808">
    <property type="entry name" value="Cadherin"/>
</dbReference>
<dbReference type="InterPro" id="IPR015919">
    <property type="entry name" value="Cadherin-like_sf"/>
</dbReference>
<evidence type="ECO:0000256" key="3">
    <source>
        <dbReference type="ARBA" id="ARBA00022837"/>
    </source>
</evidence>
<dbReference type="Proteomes" id="UP000269693">
    <property type="component" value="Chromosome"/>
</dbReference>
<keyword evidence="4" id="KW-0472">Membrane</keyword>
<name>A0ABN5T8D4_9FLAO</name>
<evidence type="ECO:0000313" key="6">
    <source>
        <dbReference type="EMBL" id="AZJ33503.1"/>
    </source>
</evidence>
<keyword evidence="7" id="KW-1185">Reference proteome</keyword>
<keyword evidence="3" id="KW-0106">Calcium</keyword>
<protein>
    <submittedName>
        <fullName evidence="6">DUF1566 domain-containing protein</fullName>
    </submittedName>
</protein>
<evidence type="ECO:0000313" key="7">
    <source>
        <dbReference type="Proteomes" id="UP000269693"/>
    </source>
</evidence>
<keyword evidence="2" id="KW-0677">Repeat</keyword>
<dbReference type="SMART" id="SM00112">
    <property type="entry name" value="CA"/>
    <property type="match status" value="3"/>
</dbReference>
<organism evidence="6 7">
    <name type="scientific">Tenacibaculum mesophilum</name>
    <dbReference type="NCBI Taxonomy" id="104268"/>
    <lineage>
        <taxon>Bacteria</taxon>
        <taxon>Pseudomonadati</taxon>
        <taxon>Bacteroidota</taxon>
        <taxon>Flavobacteriia</taxon>
        <taxon>Flavobacteriales</taxon>
        <taxon>Flavobacteriaceae</taxon>
        <taxon>Tenacibaculum</taxon>
    </lineage>
</organism>
<dbReference type="PROSITE" id="PS51257">
    <property type="entry name" value="PROKAR_LIPOPROTEIN"/>
    <property type="match status" value="1"/>
</dbReference>
<dbReference type="PANTHER" id="PTHR24027:SF442">
    <property type="entry name" value="PROTOCADHERIN-15 ISOFORM X1"/>
    <property type="match status" value="1"/>
</dbReference>
<comment type="subcellular location">
    <subcellularLocation>
        <location evidence="1">Membrane</location>
    </subcellularLocation>
</comment>
<evidence type="ECO:0000256" key="2">
    <source>
        <dbReference type="ARBA" id="ARBA00022737"/>
    </source>
</evidence>
<dbReference type="PROSITE" id="PS50268">
    <property type="entry name" value="CADHERIN_2"/>
    <property type="match status" value="2"/>
</dbReference>
<proteinExistence type="predicted"/>
<dbReference type="InterPro" id="IPR002126">
    <property type="entry name" value="Cadherin-like_dom"/>
</dbReference>
<dbReference type="Gene3D" id="2.60.40.60">
    <property type="entry name" value="Cadherins"/>
    <property type="match status" value="3"/>
</dbReference>
<dbReference type="EMBL" id="CP032544">
    <property type="protein sequence ID" value="AZJ33503.1"/>
    <property type="molecule type" value="Genomic_DNA"/>
</dbReference>
<gene>
    <name evidence="6" type="ORF">D6200_13380</name>
</gene>
<accession>A0ABN5T8D4</accession>
<reference evidence="6 7" key="1">
    <citation type="submission" date="2018-09" db="EMBL/GenBank/DDBJ databases">
        <title>Insights into the microbiota of Asian seabass (Lates calcarifer) with tenacibaculosis symptoms and description of sp. nov. Tenacibaculum singaporense.</title>
        <authorList>
            <person name="Miyake S."/>
            <person name="Soh M."/>
            <person name="Azman M.N."/>
            <person name="Ngoh S.Y."/>
            <person name="Orban L."/>
            <person name="Seedorf H."/>
        </authorList>
    </citation>
    <scope>NUCLEOTIDE SEQUENCE [LARGE SCALE GENOMIC DNA]</scope>
    <source>
        <strain evidence="6 7">DSM 13764</strain>
    </source>
</reference>
<dbReference type="CDD" id="cd11304">
    <property type="entry name" value="Cadherin_repeat"/>
    <property type="match status" value="3"/>
</dbReference>
<evidence type="ECO:0000256" key="1">
    <source>
        <dbReference type="ARBA" id="ARBA00004370"/>
    </source>
</evidence>